<reference evidence="3" key="1">
    <citation type="submission" date="2022-08" db="EMBL/GenBank/DDBJ databases">
        <title>Alicyclobacillus fastidiosus DSM 17978, complete genome.</title>
        <authorList>
            <person name="Wang Q."/>
            <person name="Cai R."/>
            <person name="Wang Z."/>
        </authorList>
    </citation>
    <scope>NUCLEOTIDE SEQUENCE</scope>
    <source>
        <strain evidence="3">DSM 17978</strain>
    </source>
</reference>
<evidence type="ECO:0000313" key="3">
    <source>
        <dbReference type="EMBL" id="WAH43005.1"/>
    </source>
</evidence>
<dbReference type="Gene3D" id="3.10.129.10">
    <property type="entry name" value="Hotdog Thioesterase"/>
    <property type="match status" value="1"/>
</dbReference>
<dbReference type="Pfam" id="PF13279">
    <property type="entry name" value="4HBT_2"/>
    <property type="match status" value="1"/>
</dbReference>
<dbReference type="InterPro" id="IPR050563">
    <property type="entry name" value="4-hydroxybenzoyl-CoA_TE"/>
</dbReference>
<dbReference type="CDD" id="cd00586">
    <property type="entry name" value="4HBT"/>
    <property type="match status" value="1"/>
</dbReference>
<dbReference type="EMBL" id="CP104067">
    <property type="protein sequence ID" value="WAH43005.1"/>
    <property type="molecule type" value="Genomic_DNA"/>
</dbReference>
<name>A0ABY6ZJA0_9BACL</name>
<keyword evidence="4" id="KW-1185">Reference proteome</keyword>
<dbReference type="SUPFAM" id="SSF54637">
    <property type="entry name" value="Thioesterase/thiol ester dehydrase-isomerase"/>
    <property type="match status" value="1"/>
</dbReference>
<protein>
    <submittedName>
        <fullName evidence="3">Acyl-CoA thioesterase</fullName>
    </submittedName>
</protein>
<sequence>MFTRLIQVRFSECDGLGHVNNTQYLNYMEDARIDVFRLFNPSLSLDKWNLIVASTRCDFLAQVTYAQQLTVTTWIPRIGNSSFSVHHAIQDESGAWVARAEGSLIAYDYEKQCAMPIWEEARAALGEHAVGPLGVPDLRN</sequence>
<evidence type="ECO:0000313" key="4">
    <source>
        <dbReference type="Proteomes" id="UP001164761"/>
    </source>
</evidence>
<gene>
    <name evidence="3" type="ORF">NZD89_06210</name>
</gene>
<comment type="similarity">
    <text evidence="1">Belongs to the 4-hydroxybenzoyl-CoA thioesterase family.</text>
</comment>
<dbReference type="Proteomes" id="UP001164761">
    <property type="component" value="Chromosome"/>
</dbReference>
<evidence type="ECO:0000256" key="1">
    <source>
        <dbReference type="ARBA" id="ARBA00005953"/>
    </source>
</evidence>
<dbReference type="PANTHER" id="PTHR31793:SF27">
    <property type="entry name" value="NOVEL THIOESTERASE SUPERFAMILY DOMAIN AND SAPOSIN A-TYPE DOMAIN CONTAINING PROTEIN (0610012H03RIK)"/>
    <property type="match status" value="1"/>
</dbReference>
<dbReference type="InterPro" id="IPR029069">
    <property type="entry name" value="HotDog_dom_sf"/>
</dbReference>
<accession>A0ABY6ZJA0</accession>
<keyword evidence="2" id="KW-0378">Hydrolase</keyword>
<proteinExistence type="inferred from homology"/>
<dbReference type="RefSeq" id="WP_268006881.1">
    <property type="nucleotide sequence ID" value="NZ_BSUT01000001.1"/>
</dbReference>
<dbReference type="PANTHER" id="PTHR31793">
    <property type="entry name" value="4-HYDROXYBENZOYL-COA THIOESTERASE FAMILY MEMBER"/>
    <property type="match status" value="1"/>
</dbReference>
<evidence type="ECO:0000256" key="2">
    <source>
        <dbReference type="ARBA" id="ARBA00022801"/>
    </source>
</evidence>
<organism evidence="3 4">
    <name type="scientific">Alicyclobacillus fastidiosus</name>
    <dbReference type="NCBI Taxonomy" id="392011"/>
    <lineage>
        <taxon>Bacteria</taxon>
        <taxon>Bacillati</taxon>
        <taxon>Bacillota</taxon>
        <taxon>Bacilli</taxon>
        <taxon>Bacillales</taxon>
        <taxon>Alicyclobacillaceae</taxon>
        <taxon>Alicyclobacillus</taxon>
    </lineage>
</organism>